<sequence>MDKQTITKDIKKEIGNWPCLSDIAKYLGKSRDYANNLMQGCEFIFDGKKKQYLASDVAEQLMNKRRCV</sequence>
<protein>
    <submittedName>
        <fullName evidence="1">Putative excisionase</fullName>
    </submittedName>
</protein>
<accession>A0A8S5SCM8</accession>
<name>A0A8S5SCM8_9CAUD</name>
<dbReference type="EMBL" id="BK032573">
    <property type="protein sequence ID" value="DAF48788.1"/>
    <property type="molecule type" value="Genomic_DNA"/>
</dbReference>
<organism evidence="1">
    <name type="scientific">Siphoviridae sp. ctt1f11</name>
    <dbReference type="NCBI Taxonomy" id="2827959"/>
    <lineage>
        <taxon>Viruses</taxon>
        <taxon>Duplodnaviria</taxon>
        <taxon>Heunggongvirae</taxon>
        <taxon>Uroviricota</taxon>
        <taxon>Caudoviricetes</taxon>
    </lineage>
</organism>
<reference evidence="1" key="1">
    <citation type="journal article" date="2021" name="Proc. Natl. Acad. Sci. U.S.A.">
        <title>A Catalog of Tens of Thousands of Viruses from Human Metagenomes Reveals Hidden Associations with Chronic Diseases.</title>
        <authorList>
            <person name="Tisza M.J."/>
            <person name="Buck C.B."/>
        </authorList>
    </citation>
    <scope>NUCLEOTIDE SEQUENCE</scope>
    <source>
        <strain evidence="1">Ctt1f11</strain>
    </source>
</reference>
<evidence type="ECO:0000313" key="1">
    <source>
        <dbReference type="EMBL" id="DAF48788.1"/>
    </source>
</evidence>
<proteinExistence type="predicted"/>